<organism evidence="6 7">
    <name type="scientific">Pan troglodytes</name>
    <name type="common">Chimpanzee</name>
    <dbReference type="NCBI Taxonomy" id="9598"/>
    <lineage>
        <taxon>Eukaryota</taxon>
        <taxon>Metazoa</taxon>
        <taxon>Chordata</taxon>
        <taxon>Craniata</taxon>
        <taxon>Vertebrata</taxon>
        <taxon>Euteleostomi</taxon>
        <taxon>Mammalia</taxon>
        <taxon>Eutheria</taxon>
        <taxon>Euarchontoglires</taxon>
        <taxon>Primates</taxon>
        <taxon>Haplorrhini</taxon>
        <taxon>Catarrhini</taxon>
        <taxon>Hominidae</taxon>
        <taxon>Pan</taxon>
    </lineage>
</organism>
<dbReference type="Proteomes" id="UP000236370">
    <property type="component" value="Unassembled WGS sequence"/>
</dbReference>
<name>A0A2J8KWS5_PANTR</name>
<evidence type="ECO:0000256" key="3">
    <source>
        <dbReference type="ARBA" id="ARBA00019097"/>
    </source>
</evidence>
<proteinExistence type="inferred from homology"/>
<evidence type="ECO:0000313" key="6">
    <source>
        <dbReference type="EMBL" id="PNI39465.1"/>
    </source>
</evidence>
<dbReference type="InterPro" id="IPR000548">
    <property type="entry name" value="Myelin_BP"/>
</dbReference>
<accession>A0A2J8KWS5</accession>
<comment type="caution">
    <text evidence="6">The sequence shown here is derived from an EMBL/GenBank/DDBJ whole genome shotgun (WGS) entry which is preliminary data.</text>
</comment>
<dbReference type="AlphaFoldDB" id="A0A2J8KWS5"/>
<gene>
    <name evidence="6" type="ORF">CK820_G0035348</name>
</gene>
<evidence type="ECO:0000256" key="2">
    <source>
        <dbReference type="ARBA" id="ARBA00005936"/>
    </source>
</evidence>
<protein>
    <recommendedName>
        <fullName evidence="3">Myelin basic protein</fullName>
    </recommendedName>
</protein>
<dbReference type="GO" id="GO:0043209">
    <property type="term" value="C:myelin sheath"/>
    <property type="evidence" value="ECO:0007669"/>
    <property type="project" value="UniProtKB-SubCell"/>
</dbReference>
<dbReference type="GO" id="GO:0019911">
    <property type="term" value="F:structural constituent of myelin sheath"/>
    <property type="evidence" value="ECO:0007669"/>
    <property type="project" value="InterPro"/>
</dbReference>
<reference evidence="6 7" key="1">
    <citation type="submission" date="2017-12" db="EMBL/GenBank/DDBJ databases">
        <title>High-resolution comparative analysis of great ape genomes.</title>
        <authorList>
            <person name="Pollen A."/>
            <person name="Hastie A."/>
            <person name="Hormozdiari F."/>
            <person name="Dougherty M."/>
            <person name="Liu R."/>
            <person name="Chaisson M."/>
            <person name="Hoppe E."/>
            <person name="Hill C."/>
            <person name="Pang A."/>
            <person name="Hillier L."/>
            <person name="Baker C."/>
            <person name="Armstrong J."/>
            <person name="Shendure J."/>
            <person name="Paten B."/>
            <person name="Wilson R."/>
            <person name="Chao H."/>
            <person name="Schneider V."/>
            <person name="Ventura M."/>
            <person name="Kronenberg Z."/>
            <person name="Murali S."/>
            <person name="Gordon D."/>
            <person name="Cantsilieris S."/>
            <person name="Munson K."/>
            <person name="Nelson B."/>
            <person name="Raja A."/>
            <person name="Underwood J."/>
            <person name="Diekhans M."/>
            <person name="Fiddes I."/>
            <person name="Haussler D."/>
            <person name="Eichler E."/>
        </authorList>
    </citation>
    <scope>NUCLEOTIDE SEQUENCE [LARGE SCALE GENOMIC DNA]</scope>
    <source>
        <strain evidence="6">Yerkes chimp pedigree #C0471</strain>
    </source>
</reference>
<evidence type="ECO:0000313" key="7">
    <source>
        <dbReference type="Proteomes" id="UP000236370"/>
    </source>
</evidence>
<dbReference type="PANTHER" id="PTHR11429:SF0">
    <property type="entry name" value="MYELIN BASIC PROTEIN"/>
    <property type="match status" value="1"/>
</dbReference>
<evidence type="ECO:0000256" key="5">
    <source>
        <dbReference type="ARBA" id="ARBA00023136"/>
    </source>
</evidence>
<sequence>MASQKRPSQRHGSKYLATASTMDHARHGFLPRARFPKFLSWEEEIVALDHPWLDAENPPGSGILSSAS</sequence>
<evidence type="ECO:0000256" key="4">
    <source>
        <dbReference type="ARBA" id="ARBA00022475"/>
    </source>
</evidence>
<dbReference type="EMBL" id="NBAG03000332">
    <property type="protein sequence ID" value="PNI39465.1"/>
    <property type="molecule type" value="Genomic_DNA"/>
</dbReference>
<comment type="similarity">
    <text evidence="2">Belongs to the myelin basic protein family.</text>
</comment>
<keyword evidence="4" id="KW-1003">Cell membrane</keyword>
<dbReference type="PANTHER" id="PTHR11429">
    <property type="entry name" value="MYELIN BASIC PROTEIN"/>
    <property type="match status" value="1"/>
</dbReference>
<evidence type="ECO:0000256" key="1">
    <source>
        <dbReference type="ARBA" id="ARBA00004392"/>
    </source>
</evidence>
<comment type="subcellular location">
    <subcellularLocation>
        <location evidence="1">Myelin membrane</location>
        <topology evidence="1">Peripheral membrane protein</topology>
        <orientation evidence="1">Cytoplasmic side</orientation>
    </subcellularLocation>
</comment>
<keyword evidence="5" id="KW-0472">Membrane</keyword>